<keyword evidence="5" id="KW-0520">NAD</keyword>
<keyword evidence="10" id="KW-1185">Reference proteome</keyword>
<dbReference type="Proteomes" id="UP000677054">
    <property type="component" value="Unassembled WGS sequence"/>
</dbReference>
<dbReference type="InterPro" id="IPR011032">
    <property type="entry name" value="GroES-like_sf"/>
</dbReference>
<dbReference type="Gene3D" id="3.90.180.10">
    <property type="entry name" value="Medium-chain alcohol dehydrogenases, catalytic domain"/>
    <property type="match status" value="1"/>
</dbReference>
<comment type="similarity">
    <text evidence="6">Belongs to the zinc-containing alcohol dehydrogenase family.</text>
</comment>
<gene>
    <name evidence="9" type="ORF">DSTB1V02_LOCUS9350</name>
</gene>
<dbReference type="EMBL" id="LR901879">
    <property type="protein sequence ID" value="CAD7249561.1"/>
    <property type="molecule type" value="Genomic_DNA"/>
</dbReference>
<reference evidence="9" key="1">
    <citation type="submission" date="2020-11" db="EMBL/GenBank/DDBJ databases">
        <authorList>
            <person name="Tran Van P."/>
        </authorList>
    </citation>
    <scope>NUCLEOTIDE SEQUENCE</scope>
</reference>
<keyword evidence="3 6" id="KW-0862">Zinc</keyword>
<dbReference type="Gene3D" id="3.40.50.720">
    <property type="entry name" value="NAD(P)-binding Rossmann-like Domain"/>
    <property type="match status" value="1"/>
</dbReference>
<accession>A0A7R9FNN5</accession>
<evidence type="ECO:0000256" key="6">
    <source>
        <dbReference type="RuleBase" id="RU361277"/>
    </source>
</evidence>
<evidence type="ECO:0008006" key="11">
    <source>
        <dbReference type="Google" id="ProtNLM"/>
    </source>
</evidence>
<dbReference type="AlphaFoldDB" id="A0A7R9FNN5"/>
<keyword evidence="4" id="KW-0560">Oxidoreductase</keyword>
<evidence type="ECO:0000256" key="3">
    <source>
        <dbReference type="ARBA" id="ARBA00022833"/>
    </source>
</evidence>
<sequence length="336" mass="36048">MTVRVKIHSTGVCHTDASTLWGRDPEGPGGLFPTILGHEGAGIVESIGEGVTNVKPGDHVIPLWLPHCGGCRACGKTNLCEKVWKMMGKGVLLDGTSRFTCKGKTLFHYMGTSTFSQYTVLPDISVVKVNSAARLDRVCLLGCGIPTGYGSALNTAKVTEGSSVAVWGLGTIGLAAVMGARKANAKRIIGVDINPEKFQVGKKFGCTEFVNPKEHEDRPIQEVLADMTDGGLDFTFECIGNVQTMRAALESLQKGWGVSTIVGVAGRGLELAFPPFQLLIGRKWTGSFFGDYKGEDLPALVEEYLKGELMVDEFVTQELQMDDINKAFDSLRGGKG</sequence>
<evidence type="ECO:0000256" key="2">
    <source>
        <dbReference type="ARBA" id="ARBA00022723"/>
    </source>
</evidence>
<dbReference type="Pfam" id="PF00107">
    <property type="entry name" value="ADH_zinc_N"/>
    <property type="match status" value="1"/>
</dbReference>
<evidence type="ECO:0000256" key="4">
    <source>
        <dbReference type="ARBA" id="ARBA00023002"/>
    </source>
</evidence>
<dbReference type="PROSITE" id="PS00059">
    <property type="entry name" value="ADH_ZINC"/>
    <property type="match status" value="1"/>
</dbReference>
<dbReference type="SUPFAM" id="SSF50129">
    <property type="entry name" value="GroES-like"/>
    <property type="match status" value="2"/>
</dbReference>
<evidence type="ECO:0000256" key="1">
    <source>
        <dbReference type="ARBA" id="ARBA00001947"/>
    </source>
</evidence>
<dbReference type="InterPro" id="IPR036291">
    <property type="entry name" value="NAD(P)-bd_dom_sf"/>
</dbReference>
<evidence type="ECO:0000313" key="10">
    <source>
        <dbReference type="Proteomes" id="UP000677054"/>
    </source>
</evidence>
<evidence type="ECO:0000313" key="9">
    <source>
        <dbReference type="EMBL" id="CAD7249561.1"/>
    </source>
</evidence>
<dbReference type="PANTHER" id="PTHR43880">
    <property type="entry name" value="ALCOHOL DEHYDROGENASE"/>
    <property type="match status" value="1"/>
</dbReference>
<dbReference type="EMBL" id="CAJPEV010002362">
    <property type="protein sequence ID" value="CAG0896649.1"/>
    <property type="molecule type" value="Genomic_DNA"/>
</dbReference>
<dbReference type="InterPro" id="IPR013149">
    <property type="entry name" value="ADH-like_C"/>
</dbReference>
<protein>
    <recommendedName>
        <fullName evidence="11">S-(hydroxymethyl)glutathione dehydrogenase</fullName>
    </recommendedName>
</protein>
<organism evidence="9">
    <name type="scientific">Darwinula stevensoni</name>
    <dbReference type="NCBI Taxonomy" id="69355"/>
    <lineage>
        <taxon>Eukaryota</taxon>
        <taxon>Metazoa</taxon>
        <taxon>Ecdysozoa</taxon>
        <taxon>Arthropoda</taxon>
        <taxon>Crustacea</taxon>
        <taxon>Oligostraca</taxon>
        <taxon>Ostracoda</taxon>
        <taxon>Podocopa</taxon>
        <taxon>Podocopida</taxon>
        <taxon>Darwinulocopina</taxon>
        <taxon>Darwinuloidea</taxon>
        <taxon>Darwinulidae</taxon>
        <taxon>Darwinula</taxon>
    </lineage>
</organism>
<dbReference type="GO" id="GO:0046294">
    <property type="term" value="P:formaldehyde catabolic process"/>
    <property type="evidence" value="ECO:0007669"/>
    <property type="project" value="TreeGrafter"/>
</dbReference>
<dbReference type="GO" id="GO:0005829">
    <property type="term" value="C:cytosol"/>
    <property type="evidence" value="ECO:0007669"/>
    <property type="project" value="TreeGrafter"/>
</dbReference>
<evidence type="ECO:0000256" key="5">
    <source>
        <dbReference type="ARBA" id="ARBA00023027"/>
    </source>
</evidence>
<dbReference type="GO" id="GO:0051903">
    <property type="term" value="F:S-(hydroxymethyl)glutathione dehydrogenase [NAD(P)+] activity"/>
    <property type="evidence" value="ECO:0007669"/>
    <property type="project" value="TreeGrafter"/>
</dbReference>
<evidence type="ECO:0000259" key="7">
    <source>
        <dbReference type="Pfam" id="PF00107"/>
    </source>
</evidence>
<dbReference type="FunFam" id="3.40.50.720:FF:000003">
    <property type="entry name" value="S-(hydroxymethyl)glutathione dehydrogenase"/>
    <property type="match status" value="1"/>
</dbReference>
<dbReference type="GO" id="GO:0008270">
    <property type="term" value="F:zinc ion binding"/>
    <property type="evidence" value="ECO:0007669"/>
    <property type="project" value="InterPro"/>
</dbReference>
<feature type="domain" description="Alcohol dehydrogenase-like N-terminal" evidence="8">
    <location>
        <begin position="3"/>
        <end position="129"/>
    </location>
</feature>
<name>A0A7R9FNN5_9CRUS</name>
<dbReference type="InterPro" id="IPR002328">
    <property type="entry name" value="ADH_Zn_CS"/>
</dbReference>
<dbReference type="SUPFAM" id="SSF51735">
    <property type="entry name" value="NAD(P)-binding Rossmann-fold domains"/>
    <property type="match status" value="1"/>
</dbReference>
<dbReference type="OrthoDB" id="417550at2759"/>
<evidence type="ECO:0000259" key="8">
    <source>
        <dbReference type="Pfam" id="PF08240"/>
    </source>
</evidence>
<feature type="domain" description="Alcohol dehydrogenase-like C-terminal" evidence="7">
    <location>
        <begin position="172"/>
        <end position="303"/>
    </location>
</feature>
<dbReference type="InterPro" id="IPR013154">
    <property type="entry name" value="ADH-like_N"/>
</dbReference>
<comment type="cofactor">
    <cofactor evidence="1 6">
        <name>Zn(2+)</name>
        <dbReference type="ChEBI" id="CHEBI:29105"/>
    </cofactor>
</comment>
<dbReference type="PANTHER" id="PTHR43880:SF12">
    <property type="entry name" value="ALCOHOL DEHYDROGENASE CLASS-3"/>
    <property type="match status" value="1"/>
</dbReference>
<keyword evidence="2 6" id="KW-0479">Metal-binding</keyword>
<dbReference type="Pfam" id="PF08240">
    <property type="entry name" value="ADH_N"/>
    <property type="match status" value="1"/>
</dbReference>
<proteinExistence type="inferred from homology"/>